<proteinExistence type="predicted"/>
<dbReference type="InterPro" id="IPR011990">
    <property type="entry name" value="TPR-like_helical_dom_sf"/>
</dbReference>
<accession>A0A933W0Q2</accession>
<evidence type="ECO:0000313" key="6">
    <source>
        <dbReference type="Proteomes" id="UP000782519"/>
    </source>
</evidence>
<evidence type="ECO:0000256" key="1">
    <source>
        <dbReference type="ARBA" id="ARBA00022729"/>
    </source>
</evidence>
<reference evidence="5" key="1">
    <citation type="submission" date="2020-07" db="EMBL/GenBank/DDBJ databases">
        <title>Huge and variable diversity of episymbiotic CPR bacteria and DPANN archaea in groundwater ecosystems.</title>
        <authorList>
            <person name="He C.Y."/>
            <person name="Keren R."/>
            <person name="Whittaker M."/>
            <person name="Farag I.F."/>
            <person name="Doudna J."/>
            <person name="Cate J.H.D."/>
            <person name="Banfield J.F."/>
        </authorList>
    </citation>
    <scope>NUCLEOTIDE SEQUENCE</scope>
    <source>
        <strain evidence="5">NC_groundwater_1818_Pr3_B-0.1um_66_35</strain>
    </source>
</reference>
<comment type="caution">
    <text evidence="5">The sequence shown here is derived from an EMBL/GenBank/DDBJ whole genome shotgun (WGS) entry which is preliminary data.</text>
</comment>
<dbReference type="Gene3D" id="1.25.40.10">
    <property type="entry name" value="Tetratricopeptide repeat domain"/>
    <property type="match status" value="1"/>
</dbReference>
<protein>
    <submittedName>
        <fullName evidence="5">Tetratricopeptide repeat protein</fullName>
    </submittedName>
</protein>
<gene>
    <name evidence="5" type="ORF">HZA66_09660</name>
</gene>
<feature type="domain" description="Cytochrome c-552/4" evidence="4">
    <location>
        <begin position="236"/>
        <end position="274"/>
    </location>
</feature>
<dbReference type="PANTHER" id="PTHR35038:SF8">
    <property type="entry name" value="C-TYPE POLYHEME CYTOCHROME OMCC"/>
    <property type="match status" value="1"/>
</dbReference>
<dbReference type="GO" id="GO:0016491">
    <property type="term" value="F:oxidoreductase activity"/>
    <property type="evidence" value="ECO:0007669"/>
    <property type="project" value="TreeGrafter"/>
</dbReference>
<feature type="repeat" description="TPR" evidence="2">
    <location>
        <begin position="717"/>
        <end position="750"/>
    </location>
</feature>
<dbReference type="InterPro" id="IPR010177">
    <property type="entry name" value="Paired_CXXCH_1"/>
</dbReference>
<dbReference type="Pfam" id="PF14559">
    <property type="entry name" value="TPR_19"/>
    <property type="match status" value="2"/>
</dbReference>
<dbReference type="InterPro" id="IPR019734">
    <property type="entry name" value="TPR_rpt"/>
</dbReference>
<keyword evidence="2" id="KW-0802">TPR repeat</keyword>
<dbReference type="Proteomes" id="UP000782519">
    <property type="component" value="Unassembled WGS sequence"/>
</dbReference>
<sequence>MVGTSVRSLRSRIWRLARKRRTAGGKATKAAAAAKAAARPLPQAVGAGRPAGGSRWRASAVAVAALAVLVGAGLVFHGLERRGETPTTTPTSAASFVGSDGCAGCHQTEARLWAKSQHKAAMQHATEGSVLGNFDNQLVEHFGVRSRFFRQDGKFMVETDGPDGQLATFEAKYTFGIDPLQQYLVEFPDGRLQALSVAWDARPKHKGGQRWFHLYPGERIAHDDALHWTRLNQNWNFMCAECHSTGVRKNYDAASDRFRTTWAEISVGCEACHGQGSGHVAWAHAQRRWWPFGPSDDATMGLLVRYAERNDIAWTSDPKTGNPARSSPPATLRTEVESCGLCHARRGPLSEDWVPGRWLSDTHAVSPLSRGLYHADGQMRDEVYNYGSFKQSKMFAAGVTCSDCHDPHSGKLRHDGDDVCLQCHAADKFSRATHHRHAAAQPALACIACHMPARTYMGVDQRHDHGFRIPRPDLSAQLQTPNACNDCHADRSSRWAADAIEAWHGPNRKGFQSFAPAFAAAWGEGADASRLLAAVAADPATPEIARATALAELGASPSPQALELAKAGLANPDPMVRIGALDLLEGVPLPQRWAAAAPLLSDAVRGVRLRAVSLLAAVPTEQQPVADRPRFAQAAEEFVAAQRLNADRPEARSALGRFLLARGQAAAAETEYKAALRLSPHDAAAAVNLADLYRQTGRDSDGERVLREALTVSPQDAGLHHGLGLTLVRLKRPDEAIAELRQAAELDPDRTRFAYVYAVALHAAGRVADAIAILKQSAARHPRDRDTVMALVAYSRAAGDLATALTSAERLAAAFPDDASLGRLVQDLRRQSTRPTSR</sequence>
<feature type="repeat" description="TPR" evidence="2">
    <location>
        <begin position="649"/>
        <end position="682"/>
    </location>
</feature>
<organism evidence="5 6">
    <name type="scientific">Rhodopseudomonas palustris</name>
    <dbReference type="NCBI Taxonomy" id="1076"/>
    <lineage>
        <taxon>Bacteria</taxon>
        <taxon>Pseudomonadati</taxon>
        <taxon>Pseudomonadota</taxon>
        <taxon>Alphaproteobacteria</taxon>
        <taxon>Hyphomicrobiales</taxon>
        <taxon>Nitrobacteraceae</taxon>
        <taxon>Rhodopseudomonas</taxon>
    </lineage>
</organism>
<dbReference type="Pfam" id="PF13435">
    <property type="entry name" value="Cytochrome_C554"/>
    <property type="match status" value="1"/>
</dbReference>
<dbReference type="InterPro" id="IPR023155">
    <property type="entry name" value="Cyt_c-552/4"/>
</dbReference>
<dbReference type="SUPFAM" id="SSF48695">
    <property type="entry name" value="Multiheme cytochromes"/>
    <property type="match status" value="1"/>
</dbReference>
<evidence type="ECO:0000259" key="3">
    <source>
        <dbReference type="Pfam" id="PF09699"/>
    </source>
</evidence>
<name>A0A933W0Q2_RHOPL</name>
<dbReference type="Gene3D" id="1.10.1130.10">
    <property type="entry name" value="Flavocytochrome C3, Chain A"/>
    <property type="match status" value="2"/>
</dbReference>
<evidence type="ECO:0000259" key="4">
    <source>
        <dbReference type="Pfam" id="PF13435"/>
    </source>
</evidence>
<dbReference type="Pfam" id="PF09699">
    <property type="entry name" value="Paired_CXXCH_1"/>
    <property type="match status" value="1"/>
</dbReference>
<dbReference type="InterPro" id="IPR051829">
    <property type="entry name" value="Multiheme_Cytochr_ET"/>
</dbReference>
<dbReference type="EMBL" id="JACRJB010000025">
    <property type="protein sequence ID" value="MBI5129696.1"/>
    <property type="molecule type" value="Genomic_DNA"/>
</dbReference>
<dbReference type="AlphaFoldDB" id="A0A933W0Q2"/>
<keyword evidence="1" id="KW-0732">Signal</keyword>
<evidence type="ECO:0000256" key="2">
    <source>
        <dbReference type="PROSITE-ProRule" id="PRU00339"/>
    </source>
</evidence>
<dbReference type="PANTHER" id="PTHR35038">
    <property type="entry name" value="DISSIMILATORY SULFITE REDUCTASE SIRA"/>
    <property type="match status" value="1"/>
</dbReference>
<dbReference type="SUPFAM" id="SSF48452">
    <property type="entry name" value="TPR-like"/>
    <property type="match status" value="1"/>
</dbReference>
<dbReference type="PROSITE" id="PS50005">
    <property type="entry name" value="TPR"/>
    <property type="match status" value="2"/>
</dbReference>
<dbReference type="SMART" id="SM00028">
    <property type="entry name" value="TPR"/>
    <property type="match status" value="3"/>
</dbReference>
<dbReference type="InterPro" id="IPR036280">
    <property type="entry name" value="Multihaem_cyt_sf"/>
</dbReference>
<feature type="domain" description="Doubled CXXCH motif" evidence="3">
    <location>
        <begin position="396"/>
        <end position="428"/>
    </location>
</feature>
<evidence type="ECO:0000313" key="5">
    <source>
        <dbReference type="EMBL" id="MBI5129696.1"/>
    </source>
</evidence>